<protein>
    <submittedName>
        <fullName evidence="1">Uncharacterized protein</fullName>
    </submittedName>
</protein>
<evidence type="ECO:0000313" key="2">
    <source>
        <dbReference type="Proteomes" id="UP001333110"/>
    </source>
</evidence>
<dbReference type="AlphaFoldDB" id="A0AAN7SAE3"/>
<keyword evidence="2" id="KW-1185">Reference proteome</keyword>
<comment type="caution">
    <text evidence="1">The sequence shown here is derived from an EMBL/GenBank/DDBJ whole genome shotgun (WGS) entry which is preliminary data.</text>
</comment>
<name>A0AAN7SAE3_MYCAM</name>
<evidence type="ECO:0000313" key="1">
    <source>
        <dbReference type="EMBL" id="KAK4832607.1"/>
    </source>
</evidence>
<gene>
    <name evidence="1" type="ORF">QYF61_024588</name>
</gene>
<reference evidence="1 2" key="1">
    <citation type="journal article" date="2023" name="J. Hered.">
        <title>Chromosome-level genome of the wood stork (Mycteria americana) provides insight into avian chromosome evolution.</title>
        <authorList>
            <person name="Flamio R. Jr."/>
            <person name="Ramstad K.M."/>
        </authorList>
    </citation>
    <scope>NUCLEOTIDE SEQUENCE [LARGE SCALE GENOMIC DNA]</scope>
    <source>
        <strain evidence="1">JAX WOST 10</strain>
    </source>
</reference>
<dbReference type="EMBL" id="JAUNZN010000001">
    <property type="protein sequence ID" value="KAK4832607.1"/>
    <property type="molecule type" value="Genomic_DNA"/>
</dbReference>
<organism evidence="1 2">
    <name type="scientific">Mycteria americana</name>
    <name type="common">Wood stork</name>
    <dbReference type="NCBI Taxonomy" id="33587"/>
    <lineage>
        <taxon>Eukaryota</taxon>
        <taxon>Metazoa</taxon>
        <taxon>Chordata</taxon>
        <taxon>Craniata</taxon>
        <taxon>Vertebrata</taxon>
        <taxon>Euteleostomi</taxon>
        <taxon>Archelosauria</taxon>
        <taxon>Archosauria</taxon>
        <taxon>Dinosauria</taxon>
        <taxon>Saurischia</taxon>
        <taxon>Theropoda</taxon>
        <taxon>Coelurosauria</taxon>
        <taxon>Aves</taxon>
        <taxon>Neognathae</taxon>
        <taxon>Neoaves</taxon>
        <taxon>Aequornithes</taxon>
        <taxon>Ciconiiformes</taxon>
        <taxon>Ciconiidae</taxon>
        <taxon>Mycteria</taxon>
    </lineage>
</organism>
<accession>A0AAN7SAE3</accession>
<proteinExistence type="predicted"/>
<dbReference type="Proteomes" id="UP001333110">
    <property type="component" value="Unassembled WGS sequence"/>
</dbReference>
<sequence length="176" mass="19581">MVKGLEGKTYQERLRSLGLFSLEKRRLRGGLIAIYNFLKGGSGGGGADLLSLVSSDRTQGNGMKLRQGKFRLDIRRRFFTERESGWPLEQAPQGSGHSTKPVKECLGGALSHMARWFCLLPSLTADSKFVKRGQRLNNPSSLSRSSSDFCSRPFTGFVALLWTRSSTSMSLLYRIL</sequence>